<dbReference type="Pfam" id="PF00085">
    <property type="entry name" value="Thioredoxin"/>
    <property type="match status" value="1"/>
</dbReference>
<evidence type="ECO:0000259" key="10">
    <source>
        <dbReference type="PROSITE" id="PS51352"/>
    </source>
</evidence>
<proteinExistence type="inferred from homology"/>
<feature type="site" description="Contributes to redox potential value" evidence="8">
    <location>
        <position position="36"/>
    </location>
</feature>
<feature type="site" description="Contributes to redox potential value" evidence="8">
    <location>
        <position position="35"/>
    </location>
</feature>
<evidence type="ECO:0000313" key="11">
    <source>
        <dbReference type="EMBL" id="SBW83656.1"/>
    </source>
</evidence>
<dbReference type="InterPro" id="IPR036249">
    <property type="entry name" value="Thioredoxin-like_sf"/>
</dbReference>
<evidence type="ECO:0000256" key="9">
    <source>
        <dbReference type="PIRSR" id="PIRSR000077-4"/>
    </source>
</evidence>
<evidence type="ECO:0000256" key="1">
    <source>
        <dbReference type="ARBA" id="ARBA00008987"/>
    </source>
</evidence>
<evidence type="ECO:0000256" key="4">
    <source>
        <dbReference type="ARBA" id="ARBA00023157"/>
    </source>
</evidence>
<dbReference type="InterPro" id="IPR017937">
    <property type="entry name" value="Thioredoxin_CS"/>
</dbReference>
<keyword evidence="2" id="KW-0813">Transport</keyword>
<evidence type="ECO:0000256" key="2">
    <source>
        <dbReference type="ARBA" id="ARBA00022448"/>
    </source>
</evidence>
<comment type="similarity">
    <text evidence="1 7">Belongs to the thioredoxin family.</text>
</comment>
<name>A0A1D3K5L9_PSEVE</name>
<dbReference type="PANTHER" id="PTHR45663:SF11">
    <property type="entry name" value="GEO12009P1"/>
    <property type="match status" value="1"/>
</dbReference>
<feature type="domain" description="Thioredoxin" evidence="10">
    <location>
        <begin position="1"/>
        <end position="109"/>
    </location>
</feature>
<keyword evidence="3" id="KW-0249">Electron transport</keyword>
<organism evidence="11 12">
    <name type="scientific">Pseudomonas veronii 1YdBTEX2</name>
    <dbReference type="NCBI Taxonomy" id="1295141"/>
    <lineage>
        <taxon>Bacteria</taxon>
        <taxon>Pseudomonadati</taxon>
        <taxon>Pseudomonadota</taxon>
        <taxon>Gammaproteobacteria</taxon>
        <taxon>Pseudomonadales</taxon>
        <taxon>Pseudomonadaceae</taxon>
        <taxon>Pseudomonas</taxon>
    </lineage>
</organism>
<evidence type="ECO:0000313" key="12">
    <source>
        <dbReference type="Proteomes" id="UP000245431"/>
    </source>
</evidence>
<reference evidence="12" key="1">
    <citation type="submission" date="2016-07" db="EMBL/GenBank/DDBJ databases">
        <authorList>
            <person name="Florea S."/>
            <person name="Webb J.S."/>
            <person name="Jaromczyk J."/>
            <person name="Schardl C.L."/>
        </authorList>
    </citation>
    <scope>NUCLEOTIDE SEQUENCE [LARGE SCALE GENOMIC DNA]</scope>
    <source>
        <strain evidence="12">1YdBTEX2</strain>
    </source>
</reference>
<dbReference type="GO" id="GO:0045454">
    <property type="term" value="P:cell redox homeostasis"/>
    <property type="evidence" value="ECO:0007669"/>
    <property type="project" value="TreeGrafter"/>
</dbReference>
<dbReference type="PROSITE" id="PS51352">
    <property type="entry name" value="THIOREDOXIN_2"/>
    <property type="match status" value="1"/>
</dbReference>
<evidence type="ECO:0000256" key="5">
    <source>
        <dbReference type="ARBA" id="ARBA00023284"/>
    </source>
</evidence>
<dbReference type="PRINTS" id="PR00421">
    <property type="entry name" value="THIOREDOXIN"/>
</dbReference>
<dbReference type="SUPFAM" id="SSF52833">
    <property type="entry name" value="Thioredoxin-like"/>
    <property type="match status" value="1"/>
</dbReference>
<feature type="site" description="Deprotonates C-terminal active site Cys" evidence="8">
    <location>
        <position position="28"/>
    </location>
</feature>
<dbReference type="CDD" id="cd02947">
    <property type="entry name" value="TRX_family"/>
    <property type="match status" value="1"/>
</dbReference>
<evidence type="ECO:0000256" key="8">
    <source>
        <dbReference type="PIRSR" id="PIRSR000077-1"/>
    </source>
</evidence>
<feature type="disulfide bond" description="Redox-active" evidence="9">
    <location>
        <begin position="34"/>
        <end position="37"/>
    </location>
</feature>
<dbReference type="NCBIfam" id="NF006898">
    <property type="entry name" value="PRK09381.1"/>
    <property type="match status" value="1"/>
</dbReference>
<accession>A0A1D3K5L9</accession>
<dbReference type="InterPro" id="IPR013766">
    <property type="entry name" value="Thioredoxin_domain"/>
</dbReference>
<dbReference type="Gene3D" id="3.40.30.10">
    <property type="entry name" value="Glutaredoxin"/>
    <property type="match status" value="1"/>
</dbReference>
<dbReference type="RefSeq" id="WP_017845131.1">
    <property type="nucleotide sequence ID" value="NZ_AOUH01000006.1"/>
</dbReference>
<dbReference type="EMBL" id="LT599583">
    <property type="protein sequence ID" value="SBW83656.1"/>
    <property type="molecule type" value="Genomic_DNA"/>
</dbReference>
<keyword evidence="4 9" id="KW-1015">Disulfide bond</keyword>
<dbReference type="GO" id="GO:0015035">
    <property type="term" value="F:protein-disulfide reductase activity"/>
    <property type="evidence" value="ECO:0007669"/>
    <property type="project" value="UniProtKB-UniRule"/>
</dbReference>
<dbReference type="AlphaFoldDB" id="A0A1D3K5L9"/>
<feature type="active site" description="Nucleophile" evidence="8">
    <location>
        <position position="37"/>
    </location>
</feature>
<dbReference type="PANTHER" id="PTHR45663">
    <property type="entry name" value="GEO12009P1"/>
    <property type="match status" value="1"/>
</dbReference>
<dbReference type="GO" id="GO:0005829">
    <property type="term" value="C:cytosol"/>
    <property type="evidence" value="ECO:0007669"/>
    <property type="project" value="TreeGrafter"/>
</dbReference>
<dbReference type="PIRSF" id="PIRSF000077">
    <property type="entry name" value="Thioredoxin"/>
    <property type="match status" value="1"/>
</dbReference>
<dbReference type="InterPro" id="IPR005746">
    <property type="entry name" value="Thioredoxin"/>
</dbReference>
<protein>
    <recommendedName>
        <fullName evidence="6 7">Thioredoxin</fullName>
    </recommendedName>
</protein>
<evidence type="ECO:0000256" key="3">
    <source>
        <dbReference type="ARBA" id="ARBA00022982"/>
    </source>
</evidence>
<dbReference type="Proteomes" id="UP000245431">
    <property type="component" value="Chromosome PVE_r1"/>
</dbReference>
<gene>
    <name evidence="11" type="primary">trxA</name>
    <name evidence="11" type="ORF">PVE_R1G5776</name>
</gene>
<dbReference type="PROSITE" id="PS00194">
    <property type="entry name" value="THIOREDOXIN_1"/>
    <property type="match status" value="1"/>
</dbReference>
<dbReference type="FunFam" id="3.40.30.10:FF:000001">
    <property type="entry name" value="Thioredoxin"/>
    <property type="match status" value="1"/>
</dbReference>
<evidence type="ECO:0000256" key="7">
    <source>
        <dbReference type="PIRNR" id="PIRNR000077"/>
    </source>
</evidence>
<keyword evidence="5 9" id="KW-0676">Redox-active center</keyword>
<evidence type="ECO:0000256" key="6">
    <source>
        <dbReference type="NCBIfam" id="TIGR01068"/>
    </source>
</evidence>
<sequence>MSNDLIKHVTDATFEAEVLKAAGPVLVDYWAEWCGPCKMIAPVLDDIATEYNGKLTIAKLNIDENQETPAKHGVRGIPTLMLFKDGEVAATKVGALSKSQLAAFIDVNI</sequence>
<dbReference type="NCBIfam" id="TIGR01068">
    <property type="entry name" value="thioredoxin"/>
    <property type="match status" value="1"/>
</dbReference>
<feature type="active site" description="Nucleophile" evidence="8">
    <location>
        <position position="34"/>
    </location>
</feature>